<keyword evidence="2" id="KW-1185">Reference proteome</keyword>
<protein>
    <submittedName>
        <fullName evidence="1">Uncharacterized protein</fullName>
    </submittedName>
</protein>
<evidence type="ECO:0000313" key="1">
    <source>
        <dbReference type="EMBL" id="AGS35312.1"/>
    </source>
</evidence>
<dbReference type="EMBL" id="CP003924">
    <property type="protein sequence ID" value="AGS35312.1"/>
    <property type="molecule type" value="Genomic_DNA"/>
</dbReference>
<accession>S5SW51</accession>
<dbReference type="AlphaFoldDB" id="S5SW51"/>
<reference evidence="1 2" key="1">
    <citation type="submission" date="2012-11" db="EMBL/GenBank/DDBJ databases">
        <title>The complete genome sequence of Corynebacterium maris Coryn-1 (=DSM 45190).</title>
        <authorList>
            <person name="Schaffert L."/>
            <person name="Albersmeier A."/>
            <person name="Kalinowski J."/>
            <person name="Ruckert C."/>
        </authorList>
    </citation>
    <scope>NUCLEOTIDE SEQUENCE [LARGE SCALE GENOMIC DNA]</scope>
    <source>
        <strain evidence="2">Coryn-1</strain>
    </source>
</reference>
<proteinExistence type="predicted"/>
<gene>
    <name evidence="1" type="ORF">B841_09195</name>
</gene>
<organism evidence="1 2">
    <name type="scientific">Corynebacterium maris DSM 45190</name>
    <dbReference type="NCBI Taxonomy" id="1224163"/>
    <lineage>
        <taxon>Bacteria</taxon>
        <taxon>Bacillati</taxon>
        <taxon>Actinomycetota</taxon>
        <taxon>Actinomycetes</taxon>
        <taxon>Mycobacteriales</taxon>
        <taxon>Corynebacteriaceae</taxon>
        <taxon>Corynebacterium</taxon>
    </lineage>
</organism>
<dbReference type="HOGENOM" id="CLU_131983_1_0_11"/>
<evidence type="ECO:0000313" key="2">
    <source>
        <dbReference type="Proteomes" id="UP000015388"/>
    </source>
</evidence>
<dbReference type="Proteomes" id="UP000015388">
    <property type="component" value="Chromosome"/>
</dbReference>
<dbReference type="PATRIC" id="fig|1224163.3.peg.1849"/>
<name>S5SW51_9CORY</name>
<dbReference type="KEGG" id="cmd:B841_09195"/>
<sequence>MPVNRTAVLRISRMPKKLRPAVESAMAYSLPSETGVHPTGADPLTTDLCTQWQRDRAVTDCYALSCCQLLSGVETELRQFAQAMDILAEEHDFDGAVQLLD</sequence>